<accession>A0ABD3HNG1</accession>
<dbReference type="EMBL" id="JBJQOH010000003">
    <property type="protein sequence ID" value="KAL3692963.1"/>
    <property type="molecule type" value="Genomic_DNA"/>
</dbReference>
<comment type="caution">
    <text evidence="2">The sequence shown here is derived from an EMBL/GenBank/DDBJ whole genome shotgun (WGS) entry which is preliminary data.</text>
</comment>
<organism evidence="2 3">
    <name type="scientific">Riccia sorocarpa</name>
    <dbReference type="NCBI Taxonomy" id="122646"/>
    <lineage>
        <taxon>Eukaryota</taxon>
        <taxon>Viridiplantae</taxon>
        <taxon>Streptophyta</taxon>
        <taxon>Embryophyta</taxon>
        <taxon>Marchantiophyta</taxon>
        <taxon>Marchantiopsida</taxon>
        <taxon>Marchantiidae</taxon>
        <taxon>Marchantiales</taxon>
        <taxon>Ricciaceae</taxon>
        <taxon>Riccia</taxon>
    </lineage>
</organism>
<evidence type="ECO:0000313" key="3">
    <source>
        <dbReference type="Proteomes" id="UP001633002"/>
    </source>
</evidence>
<keyword evidence="1" id="KW-0732">Signal</keyword>
<feature type="signal peptide" evidence="1">
    <location>
        <begin position="1"/>
        <end position="20"/>
    </location>
</feature>
<evidence type="ECO:0000256" key="1">
    <source>
        <dbReference type="SAM" id="SignalP"/>
    </source>
</evidence>
<name>A0ABD3HNG1_9MARC</name>
<keyword evidence="3" id="KW-1185">Reference proteome</keyword>
<gene>
    <name evidence="2" type="ORF">R1sor_006614</name>
</gene>
<evidence type="ECO:0000313" key="2">
    <source>
        <dbReference type="EMBL" id="KAL3692963.1"/>
    </source>
</evidence>
<protein>
    <submittedName>
        <fullName evidence="2">Uncharacterized protein</fullName>
    </submittedName>
</protein>
<dbReference type="Proteomes" id="UP001633002">
    <property type="component" value="Unassembled WGS sequence"/>
</dbReference>
<sequence>MGWFSTIFLVLFSAVTTIGGLRRVGWISVHPERVEGAGLRRAFEAAIQAGDFIVAKGLFTGAIIIKKSFEIYEAAKGRQGRRAVD</sequence>
<proteinExistence type="predicted"/>
<dbReference type="AlphaFoldDB" id="A0ABD3HNG1"/>
<reference evidence="2 3" key="1">
    <citation type="submission" date="2024-09" db="EMBL/GenBank/DDBJ databases">
        <title>Chromosome-scale assembly of Riccia sorocarpa.</title>
        <authorList>
            <person name="Paukszto L."/>
        </authorList>
    </citation>
    <scope>NUCLEOTIDE SEQUENCE [LARGE SCALE GENOMIC DNA]</scope>
    <source>
        <strain evidence="2">LP-2024</strain>
        <tissue evidence="2">Aerial parts of the thallus</tissue>
    </source>
</reference>
<feature type="chain" id="PRO_5044776630" evidence="1">
    <location>
        <begin position="21"/>
        <end position="85"/>
    </location>
</feature>